<dbReference type="InterPro" id="IPR036412">
    <property type="entry name" value="HAD-like_sf"/>
</dbReference>
<dbReference type="NCBIfam" id="TIGR01459">
    <property type="entry name" value="HAD-SF-IIA-hyp4"/>
    <property type="match status" value="1"/>
</dbReference>
<evidence type="ECO:0000313" key="10">
    <source>
        <dbReference type="Proteomes" id="UP001499989"/>
    </source>
</evidence>
<dbReference type="Gene3D" id="3.40.50.1000">
    <property type="entry name" value="HAD superfamily/HAD-like"/>
    <property type="match status" value="2"/>
</dbReference>
<comment type="cofactor">
    <cofactor evidence="1">
        <name>FAD</name>
        <dbReference type="ChEBI" id="CHEBI:57692"/>
    </cofactor>
</comment>
<protein>
    <submittedName>
        <fullName evidence="9">Uncharacterized protein</fullName>
    </submittedName>
</protein>
<dbReference type="InterPro" id="IPR051473">
    <property type="entry name" value="P2Ox-like"/>
</dbReference>
<keyword evidence="3" id="KW-0285">Flavoprotein</keyword>
<sequence>MHWTRSADIVIVGMGISGGPVIDEIVGSHAGCIEIIDRGDASADWLGKSFDEHVLSRSPGLSIPVRDDWVEFRDSEGRLSRLQKWWSARPAGGGSWLWYGQLSRFQASDLRMPALLRDVPRHTARDWPLSYNTLGDHYRPVEEKLQPYGSSYGMASTQYATVECETFVERPEASDFERQMIDRLSHTGLHPYVGQTVLGGRAYDVHPVDPMALESDCAAPGPLRLRQTWLGLLRKRLDNAANVRLTGRTVVTRLLTERGDVRGVETVTLEKDGTAVTERISAPLVVLACGALETTRILLMSDLPDRHQRLGRSFTLTLERVAYLLTDIPRSSRQLDIRAGLFANVVVKDFYQPAGAKSPVKGGKFALYDGYAAELPYRHIHNLGLTGRSLAKFLDAERTHYTVKVSFKGESIPWDGKWVELGSTRNIFGLPVPRICYTPHPHDTAVVAFAEHAIHAFARHLNASDRVLQPAPQGHGLVSAHHHGGAVFGTDPRHAVLDANAECYEARGLFVADSSVMPTSGATNSSLTAMALAHRLGRFLALRSGRPTDRAAPDGGDSGRAHSIPSQPTDHQRMDTMDNAAGATLPPDGSPIALAGFADLIDHYDAFVLDQWGVLHEGNRLFDGVLPLLAEMARRDKEVMILTNSSKSSIRNVRRLETRFGLDRSHYQALISSADLVHDWVVGTYPIGNLRTPSTVFVYADEGDEQLLDGTGVRVVDDVAQADAVLMLSLPVTDTPDQHRHWMTEAARARLPLVCPSNDLHTVRPSGVYGGMAGVIGGYTALGGLCHNLGKPSPHVFAVCARQMATADPRRILMVGDQIASDVVGAQSHGWDTALVKTGAGQLVSELSAVRPDYVIEELRL</sequence>
<evidence type="ECO:0000259" key="7">
    <source>
        <dbReference type="Pfam" id="PF00732"/>
    </source>
</evidence>
<dbReference type="Pfam" id="PF00732">
    <property type="entry name" value="GMC_oxred_N"/>
    <property type="match status" value="1"/>
</dbReference>
<feature type="domain" description="Glucose-methanol-choline oxidoreductase C-terminal" evidence="8">
    <location>
        <begin position="419"/>
        <end position="533"/>
    </location>
</feature>
<evidence type="ECO:0000256" key="4">
    <source>
        <dbReference type="ARBA" id="ARBA00022827"/>
    </source>
</evidence>
<dbReference type="SUPFAM" id="SSF51905">
    <property type="entry name" value="FAD/NAD(P)-binding domain"/>
    <property type="match status" value="1"/>
</dbReference>
<evidence type="ECO:0000256" key="1">
    <source>
        <dbReference type="ARBA" id="ARBA00001974"/>
    </source>
</evidence>
<evidence type="ECO:0000259" key="8">
    <source>
        <dbReference type="Pfam" id="PF05199"/>
    </source>
</evidence>
<dbReference type="SUPFAM" id="SSF56784">
    <property type="entry name" value="HAD-like"/>
    <property type="match status" value="1"/>
</dbReference>
<dbReference type="Pfam" id="PF13344">
    <property type="entry name" value="Hydrolase_6"/>
    <property type="match status" value="1"/>
</dbReference>
<dbReference type="Pfam" id="PF05199">
    <property type="entry name" value="GMC_oxred_C"/>
    <property type="match status" value="1"/>
</dbReference>
<evidence type="ECO:0000256" key="2">
    <source>
        <dbReference type="ARBA" id="ARBA00010790"/>
    </source>
</evidence>
<reference evidence="9 10" key="1">
    <citation type="journal article" date="2019" name="Int. J. Syst. Evol. Microbiol.">
        <title>The Global Catalogue of Microorganisms (GCM) 10K type strain sequencing project: providing services to taxonomists for standard genome sequencing and annotation.</title>
        <authorList>
            <consortium name="The Broad Institute Genomics Platform"/>
            <consortium name="The Broad Institute Genome Sequencing Center for Infectious Disease"/>
            <person name="Wu L."/>
            <person name="Ma J."/>
        </authorList>
    </citation>
    <scope>NUCLEOTIDE SEQUENCE [LARGE SCALE GENOMIC DNA]</scope>
    <source>
        <strain evidence="9 10">JCM 4531</strain>
    </source>
</reference>
<dbReference type="InterPro" id="IPR006357">
    <property type="entry name" value="HAD-SF_hydro_IIA"/>
</dbReference>
<keyword evidence="10" id="KW-1185">Reference proteome</keyword>
<dbReference type="InterPro" id="IPR006356">
    <property type="entry name" value="HAD-SF_hydro_IIA_hyp3"/>
</dbReference>
<dbReference type="PANTHER" id="PTHR42784">
    <property type="entry name" value="PYRANOSE 2-OXIDASE"/>
    <property type="match status" value="1"/>
</dbReference>
<name>A0ABN3TCL5_9ACTN</name>
<organism evidence="9 10">
    <name type="scientific">Streptomyces violaceolatus</name>
    <dbReference type="NCBI Taxonomy" id="67378"/>
    <lineage>
        <taxon>Bacteria</taxon>
        <taxon>Bacillati</taxon>
        <taxon>Actinomycetota</taxon>
        <taxon>Actinomycetes</taxon>
        <taxon>Kitasatosporales</taxon>
        <taxon>Streptomycetaceae</taxon>
        <taxon>Streptomyces</taxon>
        <taxon>Streptomyces violaceoruber group</taxon>
    </lineage>
</organism>
<feature type="domain" description="Glucose-methanol-choline oxidoreductase N-terminal" evidence="7">
    <location>
        <begin position="234"/>
        <end position="316"/>
    </location>
</feature>
<keyword evidence="4" id="KW-0274">FAD</keyword>
<comment type="caution">
    <text evidence="9">The sequence shown here is derived from an EMBL/GenBank/DDBJ whole genome shotgun (WGS) entry which is preliminary data.</text>
</comment>
<feature type="compositionally biased region" description="Basic and acidic residues" evidence="6">
    <location>
        <begin position="546"/>
        <end position="560"/>
    </location>
</feature>
<dbReference type="InterPro" id="IPR036188">
    <property type="entry name" value="FAD/NAD-bd_sf"/>
</dbReference>
<dbReference type="EMBL" id="BAAASK010000027">
    <property type="protein sequence ID" value="GAA2698211.1"/>
    <property type="molecule type" value="Genomic_DNA"/>
</dbReference>
<dbReference type="InterPro" id="IPR023214">
    <property type="entry name" value="HAD_sf"/>
</dbReference>
<evidence type="ECO:0000256" key="6">
    <source>
        <dbReference type="SAM" id="MobiDB-lite"/>
    </source>
</evidence>
<evidence type="ECO:0000256" key="3">
    <source>
        <dbReference type="ARBA" id="ARBA00022630"/>
    </source>
</evidence>
<comment type="similarity">
    <text evidence="2">Belongs to the GMC oxidoreductase family.</text>
</comment>
<dbReference type="PANTHER" id="PTHR42784:SF1">
    <property type="entry name" value="PYRANOSE 2-OXIDASE"/>
    <property type="match status" value="1"/>
</dbReference>
<gene>
    <name evidence="9" type="ORF">GCM10010310_63490</name>
</gene>
<dbReference type="InterPro" id="IPR007867">
    <property type="entry name" value="GMC_OxRtase_C"/>
</dbReference>
<dbReference type="Proteomes" id="UP001499989">
    <property type="component" value="Unassembled WGS sequence"/>
</dbReference>
<dbReference type="Pfam" id="PF13242">
    <property type="entry name" value="Hydrolase_like"/>
    <property type="match status" value="1"/>
</dbReference>
<accession>A0ABN3TCL5</accession>
<dbReference type="RefSeq" id="WP_210985337.1">
    <property type="nucleotide sequence ID" value="NZ_BAAASK010000027.1"/>
</dbReference>
<keyword evidence="5" id="KW-0560">Oxidoreductase</keyword>
<evidence type="ECO:0000313" key="9">
    <source>
        <dbReference type="EMBL" id="GAA2698211.1"/>
    </source>
</evidence>
<evidence type="ECO:0000256" key="5">
    <source>
        <dbReference type="ARBA" id="ARBA00023002"/>
    </source>
</evidence>
<feature type="region of interest" description="Disordered" evidence="6">
    <location>
        <begin position="544"/>
        <end position="574"/>
    </location>
</feature>
<dbReference type="InterPro" id="IPR000172">
    <property type="entry name" value="GMC_OxRdtase_N"/>
</dbReference>
<proteinExistence type="inferred from homology"/>
<dbReference type="Gene3D" id="3.50.50.60">
    <property type="entry name" value="FAD/NAD(P)-binding domain"/>
    <property type="match status" value="2"/>
</dbReference>